<evidence type="ECO:0000256" key="1">
    <source>
        <dbReference type="SAM" id="MobiDB-lite"/>
    </source>
</evidence>
<feature type="region of interest" description="Disordered" evidence="1">
    <location>
        <begin position="209"/>
        <end position="292"/>
    </location>
</feature>
<feature type="compositionally biased region" description="Basic and acidic residues" evidence="1">
    <location>
        <begin position="51"/>
        <end position="61"/>
    </location>
</feature>
<protein>
    <submittedName>
        <fullName evidence="3">DUF3710 domain-containing protein</fullName>
    </submittedName>
</protein>
<evidence type="ECO:0000313" key="2">
    <source>
        <dbReference type="EMBL" id="XDS47524.1"/>
    </source>
</evidence>
<feature type="compositionally biased region" description="Basic residues" evidence="1">
    <location>
        <begin position="249"/>
        <end position="258"/>
    </location>
</feature>
<name>A0AB39UKC9_9BIFI</name>
<accession>A0AB39UKC9</accession>
<dbReference type="AlphaFoldDB" id="A0AB39UKC9"/>
<dbReference type="KEGG" id="bfk:QN062_01125"/>
<dbReference type="EMBL" id="CP129675">
    <property type="protein sequence ID" value="XDS47524.1"/>
    <property type="molecule type" value="Genomic_DNA"/>
</dbReference>
<dbReference type="EMBL" id="CP129682">
    <property type="protein sequence ID" value="XDS49627.1"/>
    <property type="molecule type" value="Genomic_DNA"/>
</dbReference>
<dbReference type="EMBL" id="CP129683">
    <property type="protein sequence ID" value="XDS50844.1"/>
    <property type="molecule type" value="Genomic_DNA"/>
</dbReference>
<dbReference type="InterPro" id="IPR022183">
    <property type="entry name" value="DUF3710"/>
</dbReference>
<gene>
    <name evidence="4" type="ORF">QN062_01125</name>
    <name evidence="3" type="ORF">QN216_05130</name>
    <name evidence="2" type="ORF">QN217_05315</name>
</gene>
<sequence length="292" mass="32194">MGLFGFGKKHAKQQSEEDQSEVEGNDLLGEQEDDAEFDSIPDEDQQESDEYLGRGDDRGPWDIDDEEVVDYDEYLDVGAFYLPYMQGIELRLKANRASGEVLGATISYGSSSLEIEAFAAPKTLGLWDDVRDDLLTGNDNASSRPGIFGTEVLLPVDVKGNTVVTRIVGVDGPRWMLRGIFSGPAASDGEEKEILDNLFQEIVVERGDEPLAPRDMIPMHAPITPKQRREQEEAEKQANDESEAEKASKKGKNAKGKNGKSIPEKPKGPLDSDQNTETKTTLARGPMFSEVR</sequence>
<organism evidence="3">
    <name type="scientific">Bifidobacterium fermentum</name>
    <dbReference type="NCBI Taxonomy" id="3059035"/>
    <lineage>
        <taxon>Bacteria</taxon>
        <taxon>Bacillati</taxon>
        <taxon>Actinomycetota</taxon>
        <taxon>Actinomycetes</taxon>
        <taxon>Bifidobacteriales</taxon>
        <taxon>Bifidobacteriaceae</taxon>
        <taxon>Bifidobacterium</taxon>
    </lineage>
</organism>
<reference evidence="3" key="1">
    <citation type="submission" date="2023-07" db="EMBL/GenBank/DDBJ databases">
        <title>Bifidobacterium aquikefiriaerophilum sp. nov. and Bifidobacterium eccum sp. nov., isolated from water kefir.</title>
        <authorList>
            <person name="Breselge S."/>
            <person name="Bellassi P."/>
            <person name="Barcenilla C."/>
            <person name="Alvarez-Ordonez A."/>
            <person name="Morelli L."/>
            <person name="Cotter P.D."/>
        </authorList>
    </citation>
    <scope>NUCLEOTIDE SEQUENCE</scope>
    <source>
        <strain evidence="4">WK012_4_13</strain>
        <strain evidence="3">WK013_4_14</strain>
        <strain evidence="2">WK048_4_13</strain>
    </source>
</reference>
<proteinExistence type="predicted"/>
<feature type="compositionally biased region" description="Acidic residues" evidence="1">
    <location>
        <begin position="16"/>
        <end position="50"/>
    </location>
</feature>
<evidence type="ECO:0000313" key="3">
    <source>
        <dbReference type="EMBL" id="XDS49627.1"/>
    </source>
</evidence>
<feature type="compositionally biased region" description="Basic and acidic residues" evidence="1">
    <location>
        <begin position="227"/>
        <end position="248"/>
    </location>
</feature>
<feature type="compositionally biased region" description="Polar residues" evidence="1">
    <location>
        <begin position="272"/>
        <end position="281"/>
    </location>
</feature>
<dbReference type="Pfam" id="PF12502">
    <property type="entry name" value="DUF3710"/>
    <property type="match status" value="1"/>
</dbReference>
<dbReference type="RefSeq" id="WP_369341806.1">
    <property type="nucleotide sequence ID" value="NZ_CP129675.1"/>
</dbReference>
<feature type="region of interest" description="Disordered" evidence="1">
    <location>
        <begin position="1"/>
        <end position="63"/>
    </location>
</feature>
<evidence type="ECO:0000313" key="4">
    <source>
        <dbReference type="EMBL" id="XDS50844.1"/>
    </source>
</evidence>